<dbReference type="InterPro" id="IPR042517">
    <property type="entry name" value="Glyco_hydro_64_N_2"/>
</dbReference>
<dbReference type="Pfam" id="PF16483">
    <property type="entry name" value="Glyco_hydro_64"/>
    <property type="match status" value="1"/>
</dbReference>
<dbReference type="AlphaFoldDB" id="A0A6J3LQZ2"/>
<dbReference type="InterPro" id="IPR037176">
    <property type="entry name" value="Osmotin/thaumatin-like_sf"/>
</dbReference>
<organism evidence="4">
    <name type="scientific">Dissoconium aciculare CBS 342.82</name>
    <dbReference type="NCBI Taxonomy" id="1314786"/>
    <lineage>
        <taxon>Eukaryota</taxon>
        <taxon>Fungi</taxon>
        <taxon>Dikarya</taxon>
        <taxon>Ascomycota</taxon>
        <taxon>Pezizomycotina</taxon>
        <taxon>Dothideomycetes</taxon>
        <taxon>Dothideomycetidae</taxon>
        <taxon>Mycosphaerellales</taxon>
        <taxon>Dissoconiaceae</taxon>
        <taxon>Dissoconium</taxon>
    </lineage>
</organism>
<dbReference type="GeneID" id="54359822"/>
<protein>
    <submittedName>
        <fullName evidence="4">Glycoside hydrolase family 64 protein</fullName>
    </submittedName>
</protein>
<gene>
    <name evidence="4" type="ORF">K489DRAFT_327887</name>
</gene>
<dbReference type="InterPro" id="IPR032477">
    <property type="entry name" value="Glyco_hydro_64"/>
</dbReference>
<evidence type="ECO:0000313" key="3">
    <source>
        <dbReference type="Proteomes" id="UP000504637"/>
    </source>
</evidence>
<dbReference type="RefSeq" id="XP_033455317.1">
    <property type="nucleotide sequence ID" value="XM_033602022.1"/>
</dbReference>
<dbReference type="InterPro" id="IPR037398">
    <property type="entry name" value="Glyco_hydro_64_fam"/>
</dbReference>
<dbReference type="Gene3D" id="3.30.920.50">
    <property type="entry name" value="Beta-1,3-glucanase, C-terminal domain"/>
    <property type="match status" value="1"/>
</dbReference>
<dbReference type="PANTHER" id="PTHR38165">
    <property type="match status" value="1"/>
</dbReference>
<dbReference type="PROSITE" id="PS52006">
    <property type="entry name" value="GH64"/>
    <property type="match status" value="1"/>
</dbReference>
<sequence>MGGLIIPLHSSQTQKSHHATAGSAASTVSSAGSDTLPSGYAAQNATSTSTDPTATLAAGASSVAPTPSKGLQISLVNKMASNNIKMYMSGLDMNGSLIFLDQSGKWFYPQANGTTPQPIPSNVEFSLGGANTSLNFMTPGYIRSARIWISQGSLSFFSVATPDGPGLVQPAAVNPDDPNTLINYGFAEFDWEPLSGLYADITAVDFVGLPLGMELIDTDDNRFTALGTPANAAPVLCDMLKRQEDGVSPWGDLCVYNAAGEVIRVISPGNLVAQEPTAFDGIFDDYVNHVYAHYSFADLTIITQTDYGNVTCRVLDDDQFHCDGDNRGYPKPSAADIFGCNSGPFAIMKGDNAVHYAIVPRLCAAFNRATLLLPGGDQQPGPRPPTFYTAAPNNWYSAFTHQLEVGGGGYAFSYDDVELSHADSAAGLLASMNPEELVIYVGGS</sequence>
<dbReference type="PANTHER" id="PTHR38165:SF1">
    <property type="entry name" value="GLUCANASE B"/>
    <property type="match status" value="1"/>
</dbReference>
<feature type="compositionally biased region" description="Low complexity" evidence="1">
    <location>
        <begin position="19"/>
        <end position="33"/>
    </location>
</feature>
<dbReference type="Gene3D" id="2.60.110.10">
    <property type="entry name" value="Thaumatin"/>
    <property type="match status" value="1"/>
</dbReference>
<evidence type="ECO:0000259" key="2">
    <source>
        <dbReference type="PROSITE" id="PS52006"/>
    </source>
</evidence>
<keyword evidence="3" id="KW-1185">Reference proteome</keyword>
<keyword evidence="4" id="KW-0378">Hydrolase</keyword>
<accession>A0A6J3LQZ2</accession>
<feature type="domain" description="GH64" evidence="2">
    <location>
        <begin position="68"/>
        <end position="434"/>
    </location>
</feature>
<reference evidence="4" key="1">
    <citation type="submission" date="2020-01" db="EMBL/GenBank/DDBJ databases">
        <authorList>
            <consortium name="DOE Joint Genome Institute"/>
            <person name="Haridas S."/>
            <person name="Albert R."/>
            <person name="Binder M."/>
            <person name="Bloem J."/>
            <person name="Labutti K."/>
            <person name="Salamov A."/>
            <person name="Andreopoulos B."/>
            <person name="Baker S.E."/>
            <person name="Barry K."/>
            <person name="Bills G."/>
            <person name="Bluhm B.H."/>
            <person name="Cannon C."/>
            <person name="Castanera R."/>
            <person name="Culley D.E."/>
            <person name="Daum C."/>
            <person name="Ezra D."/>
            <person name="Gonzalez J.B."/>
            <person name="Henrissat B."/>
            <person name="Kuo A."/>
            <person name="Liang C."/>
            <person name="Lipzen A."/>
            <person name="Lutzoni F."/>
            <person name="Magnuson J."/>
            <person name="Mondo S."/>
            <person name="Nolan M."/>
            <person name="Ohm R."/>
            <person name="Pangilinan J."/>
            <person name="Park H.-J."/>
            <person name="Ramirez L."/>
            <person name="Alfaro M."/>
            <person name="Sun H."/>
            <person name="Tritt A."/>
            <person name="Yoshinaga Y."/>
            <person name="Zwiers L.-H."/>
            <person name="Turgeon B.G."/>
            <person name="Goodwin S.B."/>
            <person name="Spatafora J.W."/>
            <person name="Crous P.W."/>
            <person name="Grigoriev I.V."/>
        </authorList>
    </citation>
    <scope>NUCLEOTIDE SEQUENCE</scope>
    <source>
        <strain evidence="4">CBS 342.82</strain>
    </source>
</reference>
<evidence type="ECO:0000256" key="1">
    <source>
        <dbReference type="SAM" id="MobiDB-lite"/>
    </source>
</evidence>
<dbReference type="GO" id="GO:0016787">
    <property type="term" value="F:hydrolase activity"/>
    <property type="evidence" value="ECO:0007669"/>
    <property type="project" value="UniProtKB-KW"/>
</dbReference>
<reference evidence="4" key="2">
    <citation type="submission" date="2020-04" db="EMBL/GenBank/DDBJ databases">
        <authorList>
            <consortium name="NCBI Genome Project"/>
        </authorList>
    </citation>
    <scope>NUCLEOTIDE SEQUENCE</scope>
    <source>
        <strain evidence="4">CBS 342.82</strain>
    </source>
</reference>
<feature type="region of interest" description="Disordered" evidence="1">
    <location>
        <begin position="9"/>
        <end position="33"/>
    </location>
</feature>
<evidence type="ECO:0000313" key="4">
    <source>
        <dbReference type="RefSeq" id="XP_033455317.1"/>
    </source>
</evidence>
<dbReference type="OrthoDB" id="10058186at2759"/>
<name>A0A6J3LQZ2_9PEZI</name>
<proteinExistence type="predicted"/>
<reference evidence="4" key="3">
    <citation type="submission" date="2025-08" db="UniProtKB">
        <authorList>
            <consortium name="RefSeq"/>
        </authorList>
    </citation>
    <scope>IDENTIFICATION</scope>
    <source>
        <strain evidence="4">CBS 342.82</strain>
    </source>
</reference>
<dbReference type="Proteomes" id="UP000504637">
    <property type="component" value="Unplaced"/>
</dbReference>